<dbReference type="InterPro" id="IPR002104">
    <property type="entry name" value="Integrase_catalytic"/>
</dbReference>
<keyword evidence="3" id="KW-0238">DNA-binding</keyword>
<dbReference type="OrthoDB" id="9789256at2"/>
<dbReference type="InterPro" id="IPR013762">
    <property type="entry name" value="Integrase-like_cat_sf"/>
</dbReference>
<dbReference type="Pfam" id="PF00589">
    <property type="entry name" value="Phage_integrase"/>
    <property type="match status" value="1"/>
</dbReference>
<feature type="domain" description="Tyr recombinase" evidence="5">
    <location>
        <begin position="191"/>
        <end position="369"/>
    </location>
</feature>
<evidence type="ECO:0000256" key="1">
    <source>
        <dbReference type="ARBA" id="ARBA00008857"/>
    </source>
</evidence>
<dbReference type="PROSITE" id="PS51898">
    <property type="entry name" value="TYR_RECOMBINASE"/>
    <property type="match status" value="1"/>
</dbReference>
<keyword evidence="7" id="KW-1185">Reference proteome</keyword>
<dbReference type="InterPro" id="IPR050808">
    <property type="entry name" value="Phage_Integrase"/>
</dbReference>
<dbReference type="InterPro" id="IPR011010">
    <property type="entry name" value="DNA_brk_join_enz"/>
</dbReference>
<gene>
    <name evidence="6" type="ORF">SAMN02745728_02208</name>
</gene>
<evidence type="ECO:0000259" key="5">
    <source>
        <dbReference type="PROSITE" id="PS51898"/>
    </source>
</evidence>
<reference evidence="6 7" key="1">
    <citation type="submission" date="2016-12" db="EMBL/GenBank/DDBJ databases">
        <authorList>
            <person name="Song W.-J."/>
            <person name="Kurnit D.M."/>
        </authorList>
    </citation>
    <scope>NUCLEOTIDE SEQUENCE [LARGE SCALE GENOMIC DNA]</scope>
    <source>
        <strain evidence="6 7">DSM 11393</strain>
    </source>
</reference>
<dbReference type="PANTHER" id="PTHR30629">
    <property type="entry name" value="PROPHAGE INTEGRASE"/>
    <property type="match status" value="1"/>
</dbReference>
<dbReference type="PANTHER" id="PTHR30629:SF2">
    <property type="entry name" value="PROPHAGE INTEGRASE INTS-RELATED"/>
    <property type="match status" value="1"/>
</dbReference>
<evidence type="ECO:0000256" key="4">
    <source>
        <dbReference type="ARBA" id="ARBA00023172"/>
    </source>
</evidence>
<accession>A0A1M7TLF3</accession>
<evidence type="ECO:0000256" key="2">
    <source>
        <dbReference type="ARBA" id="ARBA00022908"/>
    </source>
</evidence>
<organism evidence="6 7">
    <name type="scientific">Desulfovibrio litoralis DSM 11393</name>
    <dbReference type="NCBI Taxonomy" id="1121455"/>
    <lineage>
        <taxon>Bacteria</taxon>
        <taxon>Pseudomonadati</taxon>
        <taxon>Thermodesulfobacteriota</taxon>
        <taxon>Desulfovibrionia</taxon>
        <taxon>Desulfovibrionales</taxon>
        <taxon>Desulfovibrionaceae</taxon>
        <taxon>Desulfovibrio</taxon>
    </lineage>
</organism>
<dbReference type="GO" id="GO:0015074">
    <property type="term" value="P:DNA integration"/>
    <property type="evidence" value="ECO:0007669"/>
    <property type="project" value="UniProtKB-KW"/>
</dbReference>
<sequence length="382" mass="44051">MATKYTRVSQNKWEGVYFYESTTKKHDSKPDMCYVVSFKVGDRKIWEKVGWKSQGISPQVAHQYRIKRIQEIHLGTPIVTASQRKLDMQKRNRTIGEIAGIYFESKGSDLKGLKTDKNRYEKHVDPLFSKSRVPDLTPIDIDTLKQSMGEKADGTIWNAIEILRRIINFGAKNNLCPALPFTIEMPKRDNERVEYLKEEEMQRLYAVMKNWPNQEVCRMLKLALFTAMRKGEIFNLEDSDLDFQFGLIRLKNPKGGKSVSIPMNQIARSILEEQQTYRDQKYLGCSFIFPGKYNTKRTECSAVDRVKEAAGLPKDFRMFHGLRHHYAVTLANSGKCTLDMIGDLLTHKSTVMTKRYGQFLPETMQKAGEMAAELLGIEGRHE</sequence>
<evidence type="ECO:0000313" key="7">
    <source>
        <dbReference type="Proteomes" id="UP000186469"/>
    </source>
</evidence>
<dbReference type="AlphaFoldDB" id="A0A1M7TLF3"/>
<keyword evidence="4" id="KW-0233">DNA recombination</keyword>
<proteinExistence type="inferred from homology"/>
<name>A0A1M7TLF3_9BACT</name>
<dbReference type="RefSeq" id="WP_072697885.1">
    <property type="nucleotide sequence ID" value="NZ_FRDI01000015.1"/>
</dbReference>
<dbReference type="GO" id="GO:0006310">
    <property type="term" value="P:DNA recombination"/>
    <property type="evidence" value="ECO:0007669"/>
    <property type="project" value="UniProtKB-KW"/>
</dbReference>
<dbReference type="Gene3D" id="1.10.443.10">
    <property type="entry name" value="Intergrase catalytic core"/>
    <property type="match status" value="1"/>
</dbReference>
<comment type="similarity">
    <text evidence="1">Belongs to the 'phage' integrase family.</text>
</comment>
<dbReference type="InterPro" id="IPR010998">
    <property type="entry name" value="Integrase_recombinase_N"/>
</dbReference>
<dbReference type="GO" id="GO:0003677">
    <property type="term" value="F:DNA binding"/>
    <property type="evidence" value="ECO:0007669"/>
    <property type="project" value="UniProtKB-KW"/>
</dbReference>
<evidence type="ECO:0000256" key="3">
    <source>
        <dbReference type="ARBA" id="ARBA00023125"/>
    </source>
</evidence>
<dbReference type="EMBL" id="FRDI01000015">
    <property type="protein sequence ID" value="SHN71562.1"/>
    <property type="molecule type" value="Genomic_DNA"/>
</dbReference>
<dbReference type="Gene3D" id="1.10.150.130">
    <property type="match status" value="1"/>
</dbReference>
<keyword evidence="2" id="KW-0229">DNA integration</keyword>
<dbReference type="STRING" id="1121455.SAMN02745728_02208"/>
<evidence type="ECO:0000313" key="6">
    <source>
        <dbReference type="EMBL" id="SHN71562.1"/>
    </source>
</evidence>
<dbReference type="Proteomes" id="UP000186469">
    <property type="component" value="Unassembled WGS sequence"/>
</dbReference>
<protein>
    <submittedName>
        <fullName evidence="6">Site-specific recombinase XerD</fullName>
    </submittedName>
</protein>
<dbReference type="CDD" id="cd00796">
    <property type="entry name" value="INT_Rci_Hp1_C"/>
    <property type="match status" value="1"/>
</dbReference>
<dbReference type="SUPFAM" id="SSF56349">
    <property type="entry name" value="DNA breaking-rejoining enzymes"/>
    <property type="match status" value="1"/>
</dbReference>